<dbReference type="PANTHER" id="PTHR10663:SF137">
    <property type="entry name" value="BREFELDIN A-INHIBITED GUANINE NUCLEOTIDE-EXCHANGE PROTEIN 1"/>
    <property type="match status" value="1"/>
</dbReference>
<dbReference type="InterPro" id="IPR046455">
    <property type="entry name" value="Sec7/BIG1-like_C"/>
</dbReference>
<dbReference type="SUPFAM" id="SSF48425">
    <property type="entry name" value="Sec7 domain"/>
    <property type="match status" value="1"/>
</dbReference>
<dbReference type="Pfam" id="PF12783">
    <property type="entry name" value="Sec7-like_HUS"/>
    <property type="match status" value="1"/>
</dbReference>
<dbReference type="Pfam" id="PF09324">
    <property type="entry name" value="Sec7-like_HDS"/>
    <property type="match status" value="1"/>
</dbReference>
<dbReference type="InterPro" id="IPR015403">
    <property type="entry name" value="Mon2/Sec7/BIG1-like_HDS"/>
</dbReference>
<dbReference type="GeneTree" id="ENSGT00940000157108"/>
<feature type="compositionally biased region" description="Polar residues" evidence="11">
    <location>
        <begin position="627"/>
        <end position="653"/>
    </location>
</feature>
<feature type="region of interest" description="Disordered" evidence="11">
    <location>
        <begin position="218"/>
        <end position="297"/>
    </location>
</feature>
<dbReference type="FunFam" id="1.10.220.20:FF:000002">
    <property type="entry name" value="Brefeldin A-inhibited guanine nucleotide-exchange protein 1"/>
    <property type="match status" value="1"/>
</dbReference>
<feature type="region of interest" description="Disordered" evidence="11">
    <location>
        <begin position="46"/>
        <end position="65"/>
    </location>
</feature>
<evidence type="ECO:0000313" key="13">
    <source>
        <dbReference type="Ensembl" id="ENSDLAP00005003936.1"/>
    </source>
</evidence>
<evidence type="ECO:0000256" key="6">
    <source>
        <dbReference type="ARBA" id="ARBA00022553"/>
    </source>
</evidence>
<proteinExistence type="predicted"/>
<evidence type="ECO:0000256" key="4">
    <source>
        <dbReference type="ARBA" id="ARBA00022448"/>
    </source>
</evidence>
<keyword evidence="6" id="KW-0597">Phosphoprotein</keyword>
<feature type="region of interest" description="Disordered" evidence="11">
    <location>
        <begin position="334"/>
        <end position="378"/>
    </location>
</feature>
<keyword evidence="14" id="KW-1185">Reference proteome</keyword>
<keyword evidence="8" id="KW-0653">Protein transport</keyword>
<dbReference type="InterPro" id="IPR035999">
    <property type="entry name" value="Sec7_dom_sf"/>
</dbReference>
<name>A0A8C4DHF9_DICLA</name>
<feature type="region of interest" description="Disordered" evidence="11">
    <location>
        <begin position="600"/>
        <end position="653"/>
    </location>
</feature>
<evidence type="ECO:0000256" key="1">
    <source>
        <dbReference type="ARBA" id="ARBA00004370"/>
    </source>
</evidence>
<reference evidence="13" key="1">
    <citation type="submission" date="2025-08" db="UniProtKB">
        <authorList>
            <consortium name="Ensembl"/>
        </authorList>
    </citation>
    <scope>IDENTIFICATION</scope>
</reference>
<gene>
    <name evidence="13" type="primary">arfgef1</name>
</gene>
<keyword evidence="9" id="KW-0333">Golgi apparatus</keyword>
<dbReference type="GO" id="GO:0005085">
    <property type="term" value="F:guanyl-nucleotide exchange factor activity"/>
    <property type="evidence" value="ECO:0007669"/>
    <property type="project" value="UniProtKB-KW"/>
</dbReference>
<keyword evidence="10" id="KW-0472">Membrane</keyword>
<dbReference type="FunFam" id="1.25.10.10:FF:000143">
    <property type="entry name" value="ADP-ribosylation factor guanine nucleotide-exchange factor 2 (brefeldin A-inhibited)"/>
    <property type="match status" value="1"/>
</dbReference>
<organism evidence="13 14">
    <name type="scientific">Dicentrarchus labrax</name>
    <name type="common">European seabass</name>
    <name type="synonym">Morone labrax</name>
    <dbReference type="NCBI Taxonomy" id="13489"/>
    <lineage>
        <taxon>Eukaryota</taxon>
        <taxon>Metazoa</taxon>
        <taxon>Chordata</taxon>
        <taxon>Craniata</taxon>
        <taxon>Vertebrata</taxon>
        <taxon>Euteleostomi</taxon>
        <taxon>Actinopterygii</taxon>
        <taxon>Neopterygii</taxon>
        <taxon>Teleostei</taxon>
        <taxon>Neoteleostei</taxon>
        <taxon>Acanthomorphata</taxon>
        <taxon>Eupercaria</taxon>
        <taxon>Moronidae</taxon>
        <taxon>Dicentrarchus</taxon>
    </lineage>
</organism>
<dbReference type="GO" id="GO:0005794">
    <property type="term" value="C:Golgi apparatus"/>
    <property type="evidence" value="ECO:0007669"/>
    <property type="project" value="UniProtKB-SubCell"/>
</dbReference>
<evidence type="ECO:0000256" key="9">
    <source>
        <dbReference type="ARBA" id="ARBA00023034"/>
    </source>
</evidence>
<dbReference type="GO" id="GO:0015031">
    <property type="term" value="P:protein transport"/>
    <property type="evidence" value="ECO:0007669"/>
    <property type="project" value="UniProtKB-KW"/>
</dbReference>
<dbReference type="FunFam" id="1.10.1000.11:FF:000003">
    <property type="entry name" value="Brefeldin A-inhibited guanine nucleotide-exchange protein 1"/>
    <property type="match status" value="1"/>
</dbReference>
<reference evidence="13" key="2">
    <citation type="submission" date="2025-09" db="UniProtKB">
        <authorList>
            <consortium name="Ensembl"/>
        </authorList>
    </citation>
    <scope>IDENTIFICATION</scope>
</reference>
<dbReference type="GO" id="GO:0016020">
    <property type="term" value="C:membrane"/>
    <property type="evidence" value="ECO:0007669"/>
    <property type="project" value="UniProtKB-SubCell"/>
</dbReference>
<accession>A0A8C4DHF9</accession>
<dbReference type="Pfam" id="PF20252">
    <property type="entry name" value="BIG2_C"/>
    <property type="match status" value="1"/>
</dbReference>
<evidence type="ECO:0000256" key="7">
    <source>
        <dbReference type="ARBA" id="ARBA00022658"/>
    </source>
</evidence>
<dbReference type="InterPro" id="IPR000904">
    <property type="entry name" value="Sec7_dom"/>
</dbReference>
<feature type="compositionally biased region" description="Acidic residues" evidence="11">
    <location>
        <begin position="1790"/>
        <end position="1804"/>
    </location>
</feature>
<dbReference type="SMART" id="SM00222">
    <property type="entry name" value="Sec7"/>
    <property type="match status" value="1"/>
</dbReference>
<dbReference type="CDD" id="cd00171">
    <property type="entry name" value="Sec7"/>
    <property type="match status" value="1"/>
</dbReference>
<keyword evidence="4" id="KW-0813">Transport</keyword>
<feature type="region of interest" description="Disordered" evidence="11">
    <location>
        <begin position="1777"/>
        <end position="1804"/>
    </location>
</feature>
<dbReference type="InterPro" id="IPR032691">
    <property type="entry name" value="Mon2/Sec7/BIG1-like_HUS"/>
</dbReference>
<dbReference type="Proteomes" id="UP000694389">
    <property type="component" value="Unassembled WGS sequence"/>
</dbReference>
<dbReference type="Gene3D" id="1.10.1000.11">
    <property type="entry name" value="Arf Nucleotide-binding Site Opener,domain 2"/>
    <property type="match status" value="1"/>
</dbReference>
<keyword evidence="7" id="KW-0344">Guanine-nucleotide releasing factor</keyword>
<evidence type="ECO:0000256" key="2">
    <source>
        <dbReference type="ARBA" id="ARBA00004556"/>
    </source>
</evidence>
<dbReference type="PANTHER" id="PTHR10663">
    <property type="entry name" value="GUANYL-NUCLEOTIDE EXCHANGE FACTOR"/>
    <property type="match status" value="1"/>
</dbReference>
<dbReference type="InterPro" id="IPR023394">
    <property type="entry name" value="Sec7_C_sf"/>
</dbReference>
<sequence>MFEGKKTKNMFLTRALEKILADKEVKKAHHSQLRKACEVALEEIKEESEKLSPPSGDGKSGSSTLPPIKSKTNFIEADKYFLPFELACQSKCPRIVITSLDCLQKLIAYGHLTGSAPDSTAPGKKLIDRIIETICACFQGPQTDEGVQLQIIKALLTAVTSQHIEIHEGTVLQAVRTCYNIYLASKNLINQTTAKATLTQMLNVIFARMENQALQEAKQLERERHRQHSPVTQHTEPDSPQLQTHIQTEQQEQGEQGPIYESPDPENGSDFCVPENEQTEADQATAAEEEETPNYEEKAQEIVQSILQEVVNTVAGGEMCLVYSKNGTLGSDSEHVHANGIPGTPISASFTPSLPDDRLSVSSNDTQESGAGPGQPPGAKFSHILQKDAFLVFRSLCKLSMKPLSDGPPDPKSHELRSKVLSLQLLLSILQNAGPIFKTNEMFINAIKQYLCVALSKNGVSSVPEVFELSLSIFLTLLSHFKTHLKMQIEVFFKEIFLYILETSTSSYDHKWMVIQTLTRICADAQSVVDIYVNYDCDLNAANIFERLVNDLSKIAQGRGGHELGTTPLQELTLRKKGLECLVSILKCMVEWSKDQYVNPNSQTSLGQEKPSEQESTETKAPETINRYGSINSLDSTASSGIGSYSTQMSGTDNPEQFEVLKQQKEIIEQGIDLFNKKPKRGIQYLQEQGMLGTTPEDLAQFLHQEERLDSTQVGEFLGDNDRFNKEVMYAYVDQMDFQGKDFVSALRIFLEGFRLPGEAQKIDRLMEKFAARYLECNQGQTLFASADTAYVLAYSIIMLTTDLHSPQVKNKMTKEQYIKMNRGINDSKDLPEEYLSAIYDEIAGKKIAMKETKELTMKSNKHSVASEKQRRLLYNVEMEQMAKTAKALMEAVSHVQAPFTSATHLEHVRPMFKLAWTPFLAAFSVGLQDCDDTEVASLCLEGIRCAIRIACIFSIQLERDAYVQALARFTLLTASSGIAEMKQKNIDTIKTLITVAHTDGNYLGNSWHEIMKCISQLELAQLIGTGVKTRYISGTVRGKEGFITSTKEQSNDEYLGLVGGTVDRKQIASIQESIGETSSQSVVVAVDRIFTGSTRLDGNAIVDFVRWLCAVSMDELASPTHPRMFSLQKIVEISYYNMGRIRLQWSRIWEVIGDYFNKVGCNSNEDVAIFAVDSLRQLSMKFLEKGELANFRFQKDFLRPFEHIMKKNRSPTIRDMVVRCIAQMVNSQAANIRSGWKNIFSVFHLAASDQDESIVELAFQTTGHIVTNVFEKHFAATIDSFQDAVKCLSEFACNASFPDTSMEAIRLIRHCAKYVSERPQAFKDYTSDDMNVAPEDRVWVRGWFPILFELSCIINRCKLDVRTRGLTVMFEVMKTYGHTFEKHWWQDLFRIVFRIFDNMKLPEQQTEKAEWMTTTCNHALYAISDVFTQYFESLNDVLLDDILAQLYWCVQQDNEQLARSGTNCLENVVILNGEKFSLETWDKTCNCMLDIFKTTIPHACARTAPGTGPQQVSLSLYSEADGKCFCVCMCSDVSLPVCSTEVQEQRLFSALLIKCVVQLELIQTIDNIVFFPATSKKEDAENLAAAQRDAVYATDVPVETQDQGMYRYLTSEQLFKLLDCLLESHCFAKAFNSNNEQRTLLWKAGFKGKSKPNLLKQETSSLACGLRILFRMYTDESRRDAWEEVQRRLLNVCSEAVAYFLALNSESHREAWTNLLLLFLTKVLKISDERFKAHASRYYPLLCEIMQFDLIPELRAVLRKFYLRIGLVFHIAQLPEPEPDPKPAHVEQEADTEVGEEAGEEAQ</sequence>
<dbReference type="Ensembl" id="ENSDLAT00005004068.2">
    <property type="protein sequence ID" value="ENSDLAP00005003936.1"/>
    <property type="gene ID" value="ENSDLAG00005001603.2"/>
</dbReference>
<evidence type="ECO:0000259" key="12">
    <source>
        <dbReference type="PROSITE" id="PS50190"/>
    </source>
</evidence>
<feature type="compositionally biased region" description="Basic and acidic residues" evidence="11">
    <location>
        <begin position="610"/>
        <end position="621"/>
    </location>
</feature>
<evidence type="ECO:0000256" key="8">
    <source>
        <dbReference type="ARBA" id="ARBA00022927"/>
    </source>
</evidence>
<dbReference type="SUPFAM" id="SSF48371">
    <property type="entry name" value="ARM repeat"/>
    <property type="match status" value="1"/>
</dbReference>
<dbReference type="InterPro" id="IPR032629">
    <property type="entry name" value="DCB_dom"/>
</dbReference>
<feature type="compositionally biased region" description="Basic and acidic residues" evidence="11">
    <location>
        <begin position="1780"/>
        <end position="1789"/>
    </location>
</feature>
<evidence type="ECO:0000256" key="11">
    <source>
        <dbReference type="SAM" id="MobiDB-lite"/>
    </source>
</evidence>
<dbReference type="Pfam" id="PF16213">
    <property type="entry name" value="DCB"/>
    <property type="match status" value="1"/>
</dbReference>
<keyword evidence="5" id="KW-0963">Cytoplasm</keyword>
<evidence type="ECO:0000256" key="3">
    <source>
        <dbReference type="ARBA" id="ARBA00004601"/>
    </source>
</evidence>
<dbReference type="GO" id="GO:0032012">
    <property type="term" value="P:regulation of ARF protein signal transduction"/>
    <property type="evidence" value="ECO:0007669"/>
    <property type="project" value="InterPro"/>
</dbReference>
<evidence type="ECO:0000256" key="5">
    <source>
        <dbReference type="ARBA" id="ARBA00022490"/>
    </source>
</evidence>
<dbReference type="Pfam" id="PF01369">
    <property type="entry name" value="Sec7"/>
    <property type="match status" value="1"/>
</dbReference>
<dbReference type="Gene3D" id="1.10.220.20">
    <property type="match status" value="1"/>
</dbReference>
<dbReference type="GO" id="GO:0048471">
    <property type="term" value="C:perinuclear region of cytoplasm"/>
    <property type="evidence" value="ECO:0007669"/>
    <property type="project" value="UniProtKB-SubCell"/>
</dbReference>
<feature type="compositionally biased region" description="Polar residues" evidence="11">
    <location>
        <begin position="360"/>
        <end position="369"/>
    </location>
</feature>
<evidence type="ECO:0000256" key="10">
    <source>
        <dbReference type="ARBA" id="ARBA00023136"/>
    </source>
</evidence>
<dbReference type="PROSITE" id="PS50190">
    <property type="entry name" value="SEC7"/>
    <property type="match status" value="1"/>
</dbReference>
<evidence type="ECO:0000313" key="14">
    <source>
        <dbReference type="Proteomes" id="UP000694389"/>
    </source>
</evidence>
<feature type="domain" description="SEC7" evidence="12">
    <location>
        <begin position="657"/>
        <end position="846"/>
    </location>
</feature>
<feature type="compositionally biased region" description="Low complexity" evidence="11">
    <location>
        <begin position="51"/>
        <end position="63"/>
    </location>
</feature>
<feature type="compositionally biased region" description="Low complexity" evidence="11">
    <location>
        <begin position="240"/>
        <end position="259"/>
    </location>
</feature>
<comment type="subcellular location">
    <subcellularLocation>
        <location evidence="2">Cytoplasm</location>
        <location evidence="2">Perinuclear region</location>
    </subcellularLocation>
    <subcellularLocation>
        <location evidence="3">Golgi apparatus</location>
        <location evidence="3">trans-Golgi network</location>
    </subcellularLocation>
    <subcellularLocation>
        <location evidence="1">Membrane</location>
    </subcellularLocation>
</comment>
<protein>
    <submittedName>
        <fullName evidence="13">ADP-ribosylation factor guanine nucleotide-exchange factor 1 (brefeldin A-inhibited)</fullName>
    </submittedName>
</protein>
<dbReference type="InterPro" id="IPR016024">
    <property type="entry name" value="ARM-type_fold"/>
</dbReference>